<feature type="transmembrane region" description="Helical" evidence="1">
    <location>
        <begin position="160"/>
        <end position="181"/>
    </location>
</feature>
<gene>
    <name evidence="2" type="ORF">SAMEA2273318_01821</name>
</gene>
<sequence length="190" mass="21848">MTTLSEKQPGFFSPTSGSEMKRRCGIPFFVNDNNVRKLKNVAHLKSKIGYFWGSMDLLAILLYCVNSVRHDRIPFISDAKAFSASLHYYADDGFSILVMLFFVLDLLLLLSLFASAWVFFKRKIGAVKFALAQELFRFISFRCSVSFFPLLVSMFDVSNIWLNVGLFVTSETLKIYSLVFWMNKREKPLS</sequence>
<organism evidence="2 3">
    <name type="scientific">Enterobacter cloacae</name>
    <dbReference type="NCBI Taxonomy" id="550"/>
    <lineage>
        <taxon>Bacteria</taxon>
        <taxon>Pseudomonadati</taxon>
        <taxon>Pseudomonadota</taxon>
        <taxon>Gammaproteobacteria</taxon>
        <taxon>Enterobacterales</taxon>
        <taxon>Enterobacteriaceae</taxon>
        <taxon>Enterobacter</taxon>
        <taxon>Enterobacter cloacae complex</taxon>
    </lineage>
</organism>
<evidence type="ECO:0000313" key="2">
    <source>
        <dbReference type="EMBL" id="CZV12392.1"/>
    </source>
</evidence>
<dbReference type="EMBL" id="FJXR01000009">
    <property type="protein sequence ID" value="CZV12392.1"/>
    <property type="molecule type" value="Genomic_DNA"/>
</dbReference>
<name>A0A144I877_ENTCL</name>
<keyword evidence="1" id="KW-0812">Transmembrane</keyword>
<evidence type="ECO:0000313" key="3">
    <source>
        <dbReference type="Proteomes" id="UP000076008"/>
    </source>
</evidence>
<feature type="transmembrane region" description="Helical" evidence="1">
    <location>
        <begin position="48"/>
        <end position="68"/>
    </location>
</feature>
<keyword evidence="1" id="KW-0472">Membrane</keyword>
<keyword evidence="1" id="KW-1133">Transmembrane helix</keyword>
<accession>A0A144I877</accession>
<dbReference type="AlphaFoldDB" id="A0A144I877"/>
<dbReference type="Proteomes" id="UP000076008">
    <property type="component" value="Unassembled WGS sequence"/>
</dbReference>
<evidence type="ECO:0000256" key="1">
    <source>
        <dbReference type="SAM" id="Phobius"/>
    </source>
</evidence>
<reference evidence="2 3" key="1">
    <citation type="submission" date="2016-03" db="EMBL/GenBank/DDBJ databases">
        <authorList>
            <consortium name="Pathogen Informatics"/>
        </authorList>
    </citation>
    <scope>NUCLEOTIDE SEQUENCE [LARGE SCALE GENOMIC DNA]</scope>
    <source>
        <strain evidence="3">e1252</strain>
    </source>
</reference>
<dbReference type="RefSeq" id="WP_235836553.1">
    <property type="nucleotide sequence ID" value="NZ_FJXR01000009.1"/>
</dbReference>
<proteinExistence type="predicted"/>
<feature type="transmembrane region" description="Helical" evidence="1">
    <location>
        <begin position="135"/>
        <end position="154"/>
    </location>
</feature>
<feature type="transmembrane region" description="Helical" evidence="1">
    <location>
        <begin position="94"/>
        <end position="120"/>
    </location>
</feature>
<protein>
    <submittedName>
        <fullName evidence="2">Uncharacterized protein</fullName>
    </submittedName>
</protein>